<dbReference type="VEuPathDB" id="VectorBase:GBRI031945"/>
<keyword evidence="1" id="KW-0812">Transmembrane</keyword>
<keyword evidence="3" id="KW-1185">Reference proteome</keyword>
<evidence type="ECO:0000313" key="3">
    <source>
        <dbReference type="Proteomes" id="UP000091820"/>
    </source>
</evidence>
<reference evidence="3" key="1">
    <citation type="submission" date="2014-03" db="EMBL/GenBank/DDBJ databases">
        <authorList>
            <person name="Aksoy S."/>
            <person name="Warren W."/>
            <person name="Wilson R.K."/>
        </authorList>
    </citation>
    <scope>NUCLEOTIDE SEQUENCE [LARGE SCALE GENOMIC DNA]</scope>
    <source>
        <strain evidence="3">IAEA</strain>
    </source>
</reference>
<reference evidence="2" key="2">
    <citation type="submission" date="2020-05" db="UniProtKB">
        <authorList>
            <consortium name="EnsemblMetazoa"/>
        </authorList>
    </citation>
    <scope>IDENTIFICATION</scope>
    <source>
        <strain evidence="2">IAEA</strain>
    </source>
</reference>
<dbReference type="AlphaFoldDB" id="A0A1A9WU03"/>
<keyword evidence="1" id="KW-1133">Transmembrane helix</keyword>
<feature type="transmembrane region" description="Helical" evidence="1">
    <location>
        <begin position="37"/>
        <end position="62"/>
    </location>
</feature>
<keyword evidence="1" id="KW-0472">Membrane</keyword>
<evidence type="ECO:0000256" key="1">
    <source>
        <dbReference type="SAM" id="Phobius"/>
    </source>
</evidence>
<dbReference type="EnsemblMetazoa" id="GBRI031945-RA">
    <property type="protein sequence ID" value="GBRI031945-PA"/>
    <property type="gene ID" value="GBRI031945"/>
</dbReference>
<sequence length="103" mass="11647">MATIGGLTFNFKFRNDSNLKKNNSRVLQVNYHNITTIIIMLIIRIFNIPVFGGGYVSSLGIAARVTSKADSRVTGKAVSRVTSKTNYKIWLLINHLFQRERSE</sequence>
<protein>
    <submittedName>
        <fullName evidence="2">Uncharacterized protein</fullName>
    </submittedName>
</protein>
<accession>A0A1A9WU03</accession>
<proteinExistence type="predicted"/>
<dbReference type="Proteomes" id="UP000091820">
    <property type="component" value="Unassembled WGS sequence"/>
</dbReference>
<name>A0A1A9WU03_9MUSC</name>
<evidence type="ECO:0000313" key="2">
    <source>
        <dbReference type="EnsemblMetazoa" id="GBRI031945-PA"/>
    </source>
</evidence>
<organism evidence="2 3">
    <name type="scientific">Glossina brevipalpis</name>
    <dbReference type="NCBI Taxonomy" id="37001"/>
    <lineage>
        <taxon>Eukaryota</taxon>
        <taxon>Metazoa</taxon>
        <taxon>Ecdysozoa</taxon>
        <taxon>Arthropoda</taxon>
        <taxon>Hexapoda</taxon>
        <taxon>Insecta</taxon>
        <taxon>Pterygota</taxon>
        <taxon>Neoptera</taxon>
        <taxon>Endopterygota</taxon>
        <taxon>Diptera</taxon>
        <taxon>Brachycera</taxon>
        <taxon>Muscomorpha</taxon>
        <taxon>Hippoboscoidea</taxon>
        <taxon>Glossinidae</taxon>
        <taxon>Glossina</taxon>
    </lineage>
</organism>